<dbReference type="EMBL" id="JAIVFP010000001">
    <property type="protein sequence ID" value="MCI4682447.1"/>
    <property type="molecule type" value="Genomic_DNA"/>
</dbReference>
<proteinExistence type="predicted"/>
<dbReference type="PANTHER" id="PTHR38431:SF1">
    <property type="entry name" value="BLL2305 PROTEIN"/>
    <property type="match status" value="1"/>
</dbReference>
<feature type="domain" description="Helix-turn-helix" evidence="2">
    <location>
        <begin position="4"/>
        <end position="53"/>
    </location>
</feature>
<dbReference type="InterPro" id="IPR041657">
    <property type="entry name" value="HTH_17"/>
</dbReference>
<organism evidence="3 4">
    <name type="scientific">Candidatus Rhodoblastus alkanivorans</name>
    <dbReference type="NCBI Taxonomy" id="2954117"/>
    <lineage>
        <taxon>Bacteria</taxon>
        <taxon>Pseudomonadati</taxon>
        <taxon>Pseudomonadota</taxon>
        <taxon>Alphaproteobacteria</taxon>
        <taxon>Hyphomicrobiales</taxon>
        <taxon>Rhodoblastaceae</taxon>
        <taxon>Rhodoblastus</taxon>
    </lineage>
</organism>
<accession>A0ABS9Z718</accession>
<reference evidence="3" key="1">
    <citation type="journal article" date="2022" name="ISME J.">
        <title>Identification of active gaseous-alkane degraders at natural gas seeps.</title>
        <authorList>
            <person name="Farhan Ul Haque M."/>
            <person name="Hernandez M."/>
            <person name="Crombie A.T."/>
            <person name="Murrell J.C."/>
        </authorList>
    </citation>
    <scope>NUCLEOTIDE SEQUENCE</scope>
    <source>
        <strain evidence="3">PC2</strain>
    </source>
</reference>
<dbReference type="PANTHER" id="PTHR38431">
    <property type="entry name" value="BLL2305 PROTEIN"/>
    <property type="match status" value="1"/>
</dbReference>
<dbReference type="Pfam" id="PF12727">
    <property type="entry name" value="PBP_like"/>
    <property type="match status" value="1"/>
</dbReference>
<protein>
    <submittedName>
        <fullName evidence="3">Helix-turn-helix transcriptional regulator</fullName>
    </submittedName>
</protein>
<evidence type="ECO:0000313" key="4">
    <source>
        <dbReference type="Proteomes" id="UP001139104"/>
    </source>
</evidence>
<comment type="caution">
    <text evidence="3">The sequence shown here is derived from an EMBL/GenBank/DDBJ whole genome shotgun (WGS) entry which is preliminary data.</text>
</comment>
<dbReference type="Pfam" id="PF12728">
    <property type="entry name" value="HTH_17"/>
    <property type="match status" value="1"/>
</dbReference>
<evidence type="ECO:0000313" key="3">
    <source>
        <dbReference type="EMBL" id="MCI4682447.1"/>
    </source>
</evidence>
<feature type="domain" description="PBP" evidence="1">
    <location>
        <begin position="91"/>
        <end position="268"/>
    </location>
</feature>
<keyword evidence="4" id="KW-1185">Reference proteome</keyword>
<evidence type="ECO:0000259" key="2">
    <source>
        <dbReference type="Pfam" id="PF12728"/>
    </source>
</evidence>
<gene>
    <name evidence="3" type="ORF">K2U94_06685</name>
</gene>
<dbReference type="RefSeq" id="WP_243066459.1">
    <property type="nucleotide sequence ID" value="NZ_JAIVFK010000020.1"/>
</dbReference>
<dbReference type="InterPro" id="IPR024370">
    <property type="entry name" value="PBP_domain"/>
</dbReference>
<dbReference type="NCBIfam" id="TIGR01764">
    <property type="entry name" value="excise"/>
    <property type="match status" value="1"/>
</dbReference>
<dbReference type="InterPro" id="IPR009061">
    <property type="entry name" value="DNA-bd_dom_put_sf"/>
</dbReference>
<dbReference type="SUPFAM" id="SSF46955">
    <property type="entry name" value="Putative DNA-binding domain"/>
    <property type="match status" value="1"/>
</dbReference>
<name>A0ABS9Z718_9HYPH</name>
<evidence type="ECO:0000259" key="1">
    <source>
        <dbReference type="Pfam" id="PF12727"/>
    </source>
</evidence>
<dbReference type="InterPro" id="IPR010093">
    <property type="entry name" value="SinI_DNA-bd"/>
</dbReference>
<dbReference type="Proteomes" id="UP001139104">
    <property type="component" value="Unassembled WGS sequence"/>
</dbReference>
<sequence length="298" mass="32705">MTEFYTTSEVAALLRVRPRKIYDMVSEGALPVRKVTGKLLFPRREIEDWLGSRAAPAEDQAAERRAENVAEPPLIAAGGHDPLLEWALRESQSGIAGFFDGAMDGLARAERGGCAFAGLHIPEDDGWNTGAVAAKFAQAPWVTIEWAQRRRGLIMRRGLTTRPETLKATRGLRFQARQALAGSELVLDRLLAAEGMTRADLHIVNTIERSEFDLAGAIAQGRADVGLGLEAGARQFNLDFAPMVEERFDLLVWRKAFFDPPFQKLAALCASAKFAEKAREFGGYDVSNHGAVHFNGAR</sequence>